<dbReference type="EMBL" id="JAHZIK010001854">
    <property type="protein sequence ID" value="MBW7459819.1"/>
    <property type="molecule type" value="Genomic_DNA"/>
</dbReference>
<reference evidence="3 4" key="1">
    <citation type="submission" date="2021-07" db="EMBL/GenBank/DDBJ databases">
        <title>Paenibacillus radiodurans sp. nov., isolated from the southeastern edge of Tengger Desert.</title>
        <authorList>
            <person name="Zhang G."/>
        </authorList>
    </citation>
    <scope>NUCLEOTIDE SEQUENCE [LARGE SCALE GENOMIC DNA]</scope>
    <source>
        <strain evidence="3 4">CCM 7311</strain>
    </source>
</reference>
<evidence type="ECO:0000259" key="2">
    <source>
        <dbReference type="PROSITE" id="PS51272"/>
    </source>
</evidence>
<evidence type="ECO:0000313" key="4">
    <source>
        <dbReference type="Proteomes" id="UP001519887"/>
    </source>
</evidence>
<evidence type="ECO:0000313" key="3">
    <source>
        <dbReference type="EMBL" id="MBW7459819.1"/>
    </source>
</evidence>
<gene>
    <name evidence="3" type="ORF">K0U00_37745</name>
</gene>
<accession>A0ABS7CFW5</accession>
<feature type="signal peptide" evidence="1">
    <location>
        <begin position="1"/>
        <end position="25"/>
    </location>
</feature>
<dbReference type="Pfam" id="PF00395">
    <property type="entry name" value="SLH"/>
    <property type="match status" value="1"/>
</dbReference>
<feature type="domain" description="SLH" evidence="2">
    <location>
        <begin position="77"/>
        <end position="137"/>
    </location>
</feature>
<name>A0ABS7CFW5_9BACL</name>
<sequence>MRRLRMIVLAALILLAYLPPLQAGAAELNTEQKFQFLRDKGIFTGFADGTSRLGDPMSREQFAAVLFRLWELREEPASPVYSDVLKTRWSFGEIQAVTKSGLMKGMGNGKFAPLTNVTVEQLAAVLVRAYGNSSAGS</sequence>
<proteinExistence type="predicted"/>
<dbReference type="Proteomes" id="UP001519887">
    <property type="component" value="Unassembled WGS sequence"/>
</dbReference>
<protein>
    <submittedName>
        <fullName evidence="3">S-layer homology domain-containing protein</fullName>
    </submittedName>
</protein>
<evidence type="ECO:0000256" key="1">
    <source>
        <dbReference type="SAM" id="SignalP"/>
    </source>
</evidence>
<keyword evidence="1" id="KW-0732">Signal</keyword>
<dbReference type="InterPro" id="IPR001119">
    <property type="entry name" value="SLH_dom"/>
</dbReference>
<feature type="chain" id="PRO_5047134003" evidence="1">
    <location>
        <begin position="26"/>
        <end position="137"/>
    </location>
</feature>
<comment type="caution">
    <text evidence="3">The sequence shown here is derived from an EMBL/GenBank/DDBJ whole genome shotgun (WGS) entry which is preliminary data.</text>
</comment>
<dbReference type="PROSITE" id="PS51272">
    <property type="entry name" value="SLH"/>
    <property type="match status" value="1"/>
</dbReference>
<keyword evidence="4" id="KW-1185">Reference proteome</keyword>
<organism evidence="3 4">
    <name type="scientific">Paenibacillus sepulcri</name>
    <dbReference type="NCBI Taxonomy" id="359917"/>
    <lineage>
        <taxon>Bacteria</taxon>
        <taxon>Bacillati</taxon>
        <taxon>Bacillota</taxon>
        <taxon>Bacilli</taxon>
        <taxon>Bacillales</taxon>
        <taxon>Paenibacillaceae</taxon>
        <taxon>Paenibacillus</taxon>
    </lineage>
</organism>
<feature type="non-terminal residue" evidence="3">
    <location>
        <position position="137"/>
    </location>
</feature>